<dbReference type="InterPro" id="IPR036291">
    <property type="entry name" value="NAD(P)-bd_dom_sf"/>
</dbReference>
<feature type="compositionally biased region" description="Pro residues" evidence="1">
    <location>
        <begin position="353"/>
        <end position="366"/>
    </location>
</feature>
<keyword evidence="3" id="KW-1185">Reference proteome</keyword>
<sequence length="404" mass="44861">MTRLIFRSLAGLTRLVQFPISTNWRREYSLFYAPEVTVRTVFEEEAEFKNESRLGHDTVNFGFSEDVLYEYLRQAFVDEVGEKTKKKRRICLCFPCDALSNKSKYSPPPALRRRLSSCSPSDASGFTGMVLKMLGAAADRFPREYTAHIVTALLALVATRRISQGRQTTRERDMHGRVVVLTGAFTPVGLTLLEHLAQRGAHVIALTPHPVDSEHIATYIELLQSTTSNENITSPLLPPSTHLPPVSPRAATRAESRLPTAPDLRTDALSSGNALATFFLITLFLPMMLVAPIERDLRIAFESVSSASASSPPTTTPTPHLLPESTRPLRPVLVTRNVQRILDALPSARSPFSLPPSPHPPPPPPSLTHRPRTPHKSNIIAVSVTPRPQPLRDNRPAAWWGFVW</sequence>
<name>A0AAW0CWD4_9AGAR</name>
<feature type="region of interest" description="Disordered" evidence="1">
    <location>
        <begin position="348"/>
        <end position="373"/>
    </location>
</feature>
<dbReference type="Proteomes" id="UP001362999">
    <property type="component" value="Unassembled WGS sequence"/>
</dbReference>
<evidence type="ECO:0000313" key="2">
    <source>
        <dbReference type="EMBL" id="KAK7043457.1"/>
    </source>
</evidence>
<organism evidence="2 3">
    <name type="scientific">Favolaschia claudopus</name>
    <dbReference type="NCBI Taxonomy" id="2862362"/>
    <lineage>
        <taxon>Eukaryota</taxon>
        <taxon>Fungi</taxon>
        <taxon>Dikarya</taxon>
        <taxon>Basidiomycota</taxon>
        <taxon>Agaricomycotina</taxon>
        <taxon>Agaricomycetes</taxon>
        <taxon>Agaricomycetidae</taxon>
        <taxon>Agaricales</taxon>
        <taxon>Marasmiineae</taxon>
        <taxon>Mycenaceae</taxon>
        <taxon>Favolaschia</taxon>
    </lineage>
</organism>
<evidence type="ECO:0000313" key="3">
    <source>
        <dbReference type="Proteomes" id="UP001362999"/>
    </source>
</evidence>
<comment type="caution">
    <text evidence="2">The sequence shown here is derived from an EMBL/GenBank/DDBJ whole genome shotgun (WGS) entry which is preliminary data.</text>
</comment>
<dbReference type="Gene3D" id="3.40.50.720">
    <property type="entry name" value="NAD(P)-binding Rossmann-like Domain"/>
    <property type="match status" value="1"/>
</dbReference>
<gene>
    <name evidence="2" type="ORF">R3P38DRAFT_3177844</name>
</gene>
<reference evidence="2 3" key="1">
    <citation type="journal article" date="2024" name="J Genomics">
        <title>Draft genome sequencing and assembly of Favolaschia claudopus CIRM-BRFM 2984 isolated from oak limbs.</title>
        <authorList>
            <person name="Navarro D."/>
            <person name="Drula E."/>
            <person name="Chaduli D."/>
            <person name="Cazenave R."/>
            <person name="Ahrendt S."/>
            <person name="Wang J."/>
            <person name="Lipzen A."/>
            <person name="Daum C."/>
            <person name="Barry K."/>
            <person name="Grigoriev I.V."/>
            <person name="Favel A."/>
            <person name="Rosso M.N."/>
            <person name="Martin F."/>
        </authorList>
    </citation>
    <scope>NUCLEOTIDE SEQUENCE [LARGE SCALE GENOMIC DNA]</scope>
    <source>
        <strain evidence="2 3">CIRM-BRFM 2984</strain>
    </source>
</reference>
<accession>A0AAW0CWD4</accession>
<dbReference type="SUPFAM" id="SSF51735">
    <property type="entry name" value="NAD(P)-binding Rossmann-fold domains"/>
    <property type="match status" value="1"/>
</dbReference>
<dbReference type="AlphaFoldDB" id="A0AAW0CWD4"/>
<feature type="region of interest" description="Disordered" evidence="1">
    <location>
        <begin position="304"/>
        <end position="325"/>
    </location>
</feature>
<protein>
    <submittedName>
        <fullName evidence="2">Uncharacterized protein</fullName>
    </submittedName>
</protein>
<evidence type="ECO:0000256" key="1">
    <source>
        <dbReference type="SAM" id="MobiDB-lite"/>
    </source>
</evidence>
<feature type="compositionally biased region" description="Low complexity" evidence="1">
    <location>
        <begin position="305"/>
        <end position="319"/>
    </location>
</feature>
<proteinExistence type="predicted"/>
<dbReference type="EMBL" id="JAWWNJ010000012">
    <property type="protein sequence ID" value="KAK7043457.1"/>
    <property type="molecule type" value="Genomic_DNA"/>
</dbReference>